<keyword evidence="4 5" id="KW-0975">Bacterial flagellum</keyword>
<evidence type="ECO:0000256" key="1">
    <source>
        <dbReference type="ARBA" id="ARBA00009764"/>
    </source>
</evidence>
<feature type="domain" description="Flagellar hook-associated protein 2 C-terminal" evidence="7">
    <location>
        <begin position="236"/>
        <end position="462"/>
    </location>
</feature>
<protein>
    <recommendedName>
        <fullName evidence="5">Flagellar hook-associated protein 2</fullName>
        <shortName evidence="5">HAP2</shortName>
    </recommendedName>
    <alternativeName>
        <fullName evidence="5">Flagellar cap protein</fullName>
    </alternativeName>
</protein>
<evidence type="ECO:0000256" key="5">
    <source>
        <dbReference type="RuleBase" id="RU362066"/>
    </source>
</evidence>
<organism evidence="8 9">
    <name type="scientific">Pseudomonas nitroreducens</name>
    <dbReference type="NCBI Taxonomy" id="46680"/>
    <lineage>
        <taxon>Bacteria</taxon>
        <taxon>Pseudomonadati</taxon>
        <taxon>Pseudomonadota</taxon>
        <taxon>Gammaproteobacteria</taxon>
        <taxon>Pseudomonadales</taxon>
        <taxon>Pseudomonadaceae</taxon>
        <taxon>Pseudomonas</taxon>
    </lineage>
</organism>
<evidence type="ECO:0000256" key="3">
    <source>
        <dbReference type="ARBA" id="ARBA00023054"/>
    </source>
</evidence>
<reference evidence="8 9" key="1">
    <citation type="submission" date="2017-06" db="EMBL/GenBank/DDBJ databases">
        <title>Draft genome of Pseudomonas nitroreducens DF05.</title>
        <authorList>
            <person name="Iyer R."/>
        </authorList>
    </citation>
    <scope>NUCLEOTIDE SEQUENCE [LARGE SCALE GENOMIC DNA]</scope>
    <source>
        <strain evidence="8 9">DF05</strain>
    </source>
</reference>
<dbReference type="Pfam" id="PF02465">
    <property type="entry name" value="FliD_N"/>
    <property type="match status" value="1"/>
</dbReference>
<dbReference type="GO" id="GO:0005576">
    <property type="term" value="C:extracellular region"/>
    <property type="evidence" value="ECO:0007669"/>
    <property type="project" value="UniProtKB-SubCell"/>
</dbReference>
<evidence type="ECO:0000259" key="7">
    <source>
        <dbReference type="Pfam" id="PF07195"/>
    </source>
</evidence>
<sequence>MAGITGLGSGLNIDNIVTALVNAEKTPKQNQIDALEKKTTTQITAIGGLKSAISTFQTALGKLNTLTQFQARSFTSSNTDVLKGSATEKAAAGTYQIQVEQLAASSKVALGAVPATSTSTFNSGTLKISVGDVNLDDITIDGSNNTLAGVRDAINKAGKDKGVTATIVNDAQGSRLVVSSNKTGEGKDIKIQAVDSGAGGTQALSKLAFDPASAPDLSKLTDAQKANGDGGFITHAQSALLTVDGLEIKSDSNSVSTAIEGVTIDLKTKTEVDKPVTLTIDLDRTTVKNNIKSFVDAYNTLVSFVNTQTKVTKVGEDKTPVTGALVGDATARSLLSTVRNELVATQGDSDSNMRVLADLGITTKADGTLEINNDKLDKAVANNFQDVANLFTGDKGLATRLDSKLKAYTDTNGILDQRNSILQKTLNSVDDQQAALDRRITSLQERLYKQYNTMDSLVSQLTQTTTSLTSQLASLPFAKS</sequence>
<dbReference type="GO" id="GO:0009424">
    <property type="term" value="C:bacterial-type flagellum hook"/>
    <property type="evidence" value="ECO:0007669"/>
    <property type="project" value="UniProtKB-UniRule"/>
</dbReference>
<dbReference type="Proteomes" id="UP000198145">
    <property type="component" value="Unassembled WGS sequence"/>
</dbReference>
<feature type="domain" description="Flagellar hook-associated protein 2 N-terminal" evidence="6">
    <location>
        <begin position="9"/>
        <end position="105"/>
    </location>
</feature>
<dbReference type="InterPro" id="IPR010809">
    <property type="entry name" value="FliD_C"/>
</dbReference>
<dbReference type="PANTHER" id="PTHR30288">
    <property type="entry name" value="FLAGELLAR CAP/ASSEMBLY PROTEIN FLID"/>
    <property type="match status" value="1"/>
</dbReference>
<evidence type="ECO:0000313" key="8">
    <source>
        <dbReference type="EMBL" id="OWP51830.1"/>
    </source>
</evidence>
<comment type="function">
    <text evidence="5">Required for morphogenesis and for the elongation of the flagellar filament by facilitating polymerization of the flagellin monomers at the tip of growing filament. Forms a capping structure, which prevents flagellin subunits (transported through the central channel of the flagellum) from leaking out without polymerization at the distal end.</text>
</comment>
<evidence type="ECO:0000256" key="2">
    <source>
        <dbReference type="ARBA" id="ARBA00011255"/>
    </source>
</evidence>
<dbReference type="GO" id="GO:0009421">
    <property type="term" value="C:bacterial-type flagellum filament cap"/>
    <property type="evidence" value="ECO:0007669"/>
    <property type="project" value="InterPro"/>
</dbReference>
<dbReference type="Pfam" id="PF07195">
    <property type="entry name" value="FliD_C"/>
    <property type="match status" value="1"/>
</dbReference>
<comment type="caution">
    <text evidence="8">The sequence shown here is derived from an EMBL/GenBank/DDBJ whole genome shotgun (WGS) entry which is preliminary data.</text>
</comment>
<dbReference type="InterPro" id="IPR003481">
    <property type="entry name" value="FliD_N"/>
</dbReference>
<dbReference type="AlphaFoldDB" id="A0A246FEH6"/>
<dbReference type="RefSeq" id="WP_088416714.1">
    <property type="nucleotide sequence ID" value="NZ_NJBA01000002.1"/>
</dbReference>
<dbReference type="InterPro" id="IPR040026">
    <property type="entry name" value="FliD"/>
</dbReference>
<proteinExistence type="inferred from homology"/>
<dbReference type="Pfam" id="PF07196">
    <property type="entry name" value="Flagellin_IN"/>
    <property type="match status" value="1"/>
</dbReference>
<accession>A0A246FEH6</accession>
<dbReference type="InterPro" id="IPR010810">
    <property type="entry name" value="Flagellin_hook_IN_motif"/>
</dbReference>
<evidence type="ECO:0000256" key="4">
    <source>
        <dbReference type="ARBA" id="ARBA00023143"/>
    </source>
</evidence>
<dbReference type="EMBL" id="NJBA01000002">
    <property type="protein sequence ID" value="OWP51830.1"/>
    <property type="molecule type" value="Genomic_DNA"/>
</dbReference>
<keyword evidence="5" id="KW-0964">Secreted</keyword>
<evidence type="ECO:0000259" key="6">
    <source>
        <dbReference type="Pfam" id="PF02465"/>
    </source>
</evidence>
<keyword evidence="3" id="KW-0175">Coiled coil</keyword>
<dbReference type="PANTHER" id="PTHR30288:SF0">
    <property type="entry name" value="FLAGELLAR HOOK-ASSOCIATED PROTEIN 2"/>
    <property type="match status" value="1"/>
</dbReference>
<dbReference type="GO" id="GO:0007155">
    <property type="term" value="P:cell adhesion"/>
    <property type="evidence" value="ECO:0007669"/>
    <property type="project" value="InterPro"/>
</dbReference>
<dbReference type="eggNOG" id="COG1345">
    <property type="taxonomic scope" value="Bacteria"/>
</dbReference>
<dbReference type="GO" id="GO:0071973">
    <property type="term" value="P:bacterial-type flagellum-dependent cell motility"/>
    <property type="evidence" value="ECO:0007669"/>
    <property type="project" value="TreeGrafter"/>
</dbReference>
<comment type="subcellular location">
    <subcellularLocation>
        <location evidence="5">Secreted</location>
    </subcellularLocation>
    <subcellularLocation>
        <location evidence="5">Bacterial flagellum</location>
    </subcellularLocation>
</comment>
<name>A0A246FEH6_PSENT</name>
<comment type="similarity">
    <text evidence="1 5">Belongs to the FliD family.</text>
</comment>
<comment type="subunit">
    <text evidence="2 5">Homopentamer.</text>
</comment>
<evidence type="ECO:0000313" key="9">
    <source>
        <dbReference type="Proteomes" id="UP000198145"/>
    </source>
</evidence>
<gene>
    <name evidence="8" type="ORF">CEG18_06060</name>
</gene>